<sequence length="210" mass="24022">MKRLVVLTVLFVALSAGQVHRMPSSYKNGVKWEFGTDIFRDVLARSNVDQAPAVSIVYKNKPIVPVIRKEPVVATVYKKTPVVPDVYQKKFVLHKQEPVVQNIRKQQSAVFKARSVASNIYKSEPVVQNVYKQQAAVPIVRKEHSVVSNIYRSQPIRPIVHHQQESPHHFVVSRVLPADSQKKLEHHVWNYQYNPHHSITRGNAHVVAHN</sequence>
<organism evidence="2 3">
    <name type="scientific">Lasius platythorax</name>
    <dbReference type="NCBI Taxonomy" id="488582"/>
    <lineage>
        <taxon>Eukaryota</taxon>
        <taxon>Metazoa</taxon>
        <taxon>Ecdysozoa</taxon>
        <taxon>Arthropoda</taxon>
        <taxon>Hexapoda</taxon>
        <taxon>Insecta</taxon>
        <taxon>Pterygota</taxon>
        <taxon>Neoptera</taxon>
        <taxon>Endopterygota</taxon>
        <taxon>Hymenoptera</taxon>
        <taxon>Apocrita</taxon>
        <taxon>Aculeata</taxon>
        <taxon>Formicoidea</taxon>
        <taxon>Formicidae</taxon>
        <taxon>Formicinae</taxon>
        <taxon>Lasius</taxon>
        <taxon>Lasius</taxon>
    </lineage>
</organism>
<dbReference type="Proteomes" id="UP001497644">
    <property type="component" value="Chromosome 10"/>
</dbReference>
<gene>
    <name evidence="2" type="ORF">LPLAT_LOCUS1930</name>
</gene>
<keyword evidence="1" id="KW-0732">Signal</keyword>
<evidence type="ECO:0000313" key="3">
    <source>
        <dbReference type="Proteomes" id="UP001497644"/>
    </source>
</evidence>
<name>A0AAV2N6E5_9HYME</name>
<dbReference type="AlphaFoldDB" id="A0AAV2N6E5"/>
<keyword evidence="3" id="KW-1185">Reference proteome</keyword>
<reference evidence="2" key="1">
    <citation type="submission" date="2024-04" db="EMBL/GenBank/DDBJ databases">
        <authorList>
            <consortium name="Molecular Ecology Group"/>
        </authorList>
    </citation>
    <scope>NUCLEOTIDE SEQUENCE</scope>
</reference>
<dbReference type="EMBL" id="OZ034833">
    <property type="protein sequence ID" value="CAL1675637.1"/>
    <property type="molecule type" value="Genomic_DNA"/>
</dbReference>
<evidence type="ECO:0000313" key="2">
    <source>
        <dbReference type="EMBL" id="CAL1675637.1"/>
    </source>
</evidence>
<feature type="chain" id="PRO_5043393746" evidence="1">
    <location>
        <begin position="18"/>
        <end position="210"/>
    </location>
</feature>
<protein>
    <submittedName>
        <fullName evidence="2">Uncharacterized protein</fullName>
    </submittedName>
</protein>
<evidence type="ECO:0000256" key="1">
    <source>
        <dbReference type="SAM" id="SignalP"/>
    </source>
</evidence>
<accession>A0AAV2N6E5</accession>
<feature type="signal peptide" evidence="1">
    <location>
        <begin position="1"/>
        <end position="17"/>
    </location>
</feature>
<proteinExistence type="predicted"/>